<dbReference type="GO" id="GO:0005886">
    <property type="term" value="C:plasma membrane"/>
    <property type="evidence" value="ECO:0007669"/>
    <property type="project" value="TreeGrafter"/>
</dbReference>
<dbReference type="Proteomes" id="UP000317650">
    <property type="component" value="Chromosome 3"/>
</dbReference>
<dbReference type="AlphaFoldDB" id="A0A4S8JDV1"/>
<evidence type="ECO:0000313" key="2">
    <source>
        <dbReference type="EMBL" id="THU59042.1"/>
    </source>
</evidence>
<evidence type="ECO:0000256" key="1">
    <source>
        <dbReference type="SAM" id="Phobius"/>
    </source>
</evidence>
<reference evidence="2 3" key="1">
    <citation type="journal article" date="2019" name="Nat. Plants">
        <title>Genome sequencing of Musa balbisiana reveals subgenome evolution and function divergence in polyploid bananas.</title>
        <authorList>
            <person name="Yao X."/>
        </authorList>
    </citation>
    <scope>NUCLEOTIDE SEQUENCE [LARGE SCALE GENOMIC DNA]</scope>
    <source>
        <strain evidence="3">cv. DH-PKW</strain>
        <tissue evidence="2">Leaves</tissue>
    </source>
</reference>
<dbReference type="GO" id="GO:0009506">
    <property type="term" value="C:plasmodesma"/>
    <property type="evidence" value="ECO:0007669"/>
    <property type="project" value="TreeGrafter"/>
</dbReference>
<dbReference type="STRING" id="52838.A0A4S8JDV1"/>
<keyword evidence="1" id="KW-0472">Membrane</keyword>
<accession>A0A4S8JDV1</accession>
<evidence type="ECO:0000313" key="3">
    <source>
        <dbReference type="Proteomes" id="UP000317650"/>
    </source>
</evidence>
<sequence>MICLQGLESDHSVCSDAAFGIPRIRVVGDACVAMDEWVDHPHAHTALDDILPCVDVATADESIMQRSKQVTFQLVNLVNQVIVNISNADFPPGMAPLYYNQSGPPAPPLCNPYLPDMSNRTCLPGEVDFNSASKVWKSHVCQTARVGGSEVCTTVGRITPSIYYQMTAATNVSHGLYYYGPFLAQLADCTFVRETFAALASNNCPGLDLYSKWIFVGLVILSAAVMFSSTFWMVYARERRHRKQLSGRERVEWLGIPSVVGEEQIGDLFKLQKLGIKDQGLERKEKQIIVEVMIQGQRGQMVTLILHHDGVGFVV</sequence>
<keyword evidence="1" id="KW-1133">Transmembrane helix</keyword>
<comment type="caution">
    <text evidence="2">The sequence shown here is derived from an EMBL/GenBank/DDBJ whole genome shotgun (WGS) entry which is preliminary data.</text>
</comment>
<dbReference type="PANTHER" id="PTHR31414:SF15">
    <property type="entry name" value="PLASMA MEMBRANE FUSION PROTEIN"/>
    <property type="match status" value="1"/>
</dbReference>
<name>A0A4S8JDV1_MUSBA</name>
<protein>
    <submittedName>
        <fullName evidence="2">Uncharacterized protein</fullName>
    </submittedName>
</protein>
<dbReference type="EMBL" id="PYDT01000006">
    <property type="protein sequence ID" value="THU59042.1"/>
    <property type="molecule type" value="Genomic_DNA"/>
</dbReference>
<dbReference type="PANTHER" id="PTHR31414">
    <property type="entry name" value="TRANSMEMBRANE PROTEIN DDB_G0292058"/>
    <property type="match status" value="1"/>
</dbReference>
<organism evidence="2 3">
    <name type="scientific">Musa balbisiana</name>
    <name type="common">Banana</name>
    <dbReference type="NCBI Taxonomy" id="52838"/>
    <lineage>
        <taxon>Eukaryota</taxon>
        <taxon>Viridiplantae</taxon>
        <taxon>Streptophyta</taxon>
        <taxon>Embryophyta</taxon>
        <taxon>Tracheophyta</taxon>
        <taxon>Spermatophyta</taxon>
        <taxon>Magnoliopsida</taxon>
        <taxon>Liliopsida</taxon>
        <taxon>Zingiberales</taxon>
        <taxon>Musaceae</taxon>
        <taxon>Musa</taxon>
    </lineage>
</organism>
<gene>
    <name evidence="2" type="ORF">C4D60_Mb03t20810</name>
</gene>
<proteinExistence type="predicted"/>
<feature type="transmembrane region" description="Helical" evidence="1">
    <location>
        <begin position="213"/>
        <end position="235"/>
    </location>
</feature>
<keyword evidence="1" id="KW-0812">Transmembrane</keyword>
<keyword evidence="3" id="KW-1185">Reference proteome</keyword>
<dbReference type="InterPro" id="IPR040283">
    <property type="entry name" value="DDB_G0292058-like"/>
</dbReference>